<reference evidence="2 3" key="1">
    <citation type="submission" date="2024-07" db="EMBL/GenBank/DDBJ databases">
        <title>Marimonas sp.nov., isolated from tidal-flat sediment.</title>
        <authorList>
            <person name="Jayan J.N."/>
            <person name="Lee S.S."/>
        </authorList>
    </citation>
    <scope>NUCLEOTIDE SEQUENCE [LARGE SCALE GENOMIC DNA]</scope>
    <source>
        <strain evidence="2 3">MJW-29</strain>
    </source>
</reference>
<sequence length="191" mass="20687">MRQALVGAVLLFAAACAVVENATDRKEMRVEGARLFIRGEVTSRTPARFDALLAANPQLREVVLEDMSGATDDGAVLGMGYRIRDRGLTTRVPAGGEIFSGAVTLFLAGDPRIVAPGAVLGVHDWEDGFGRGSSYPRDAREHAANVAYVRYMLGSDAFYWFTLQAAPPDGIHVLTRAEMMRFGVLTLVRTN</sequence>
<dbReference type="SUPFAM" id="SSF52096">
    <property type="entry name" value="ClpP/crotonase"/>
    <property type="match status" value="1"/>
</dbReference>
<evidence type="ECO:0000313" key="3">
    <source>
        <dbReference type="Proteomes" id="UP001556098"/>
    </source>
</evidence>
<dbReference type="InterPro" id="IPR029045">
    <property type="entry name" value="ClpP/crotonase-like_dom_sf"/>
</dbReference>
<keyword evidence="1" id="KW-0732">Signal</keyword>
<feature type="signal peptide" evidence="1">
    <location>
        <begin position="1"/>
        <end position="22"/>
    </location>
</feature>
<feature type="chain" id="PRO_5045139547" description="Lipoprotein" evidence="1">
    <location>
        <begin position="23"/>
        <end position="191"/>
    </location>
</feature>
<comment type="caution">
    <text evidence="2">The sequence shown here is derived from an EMBL/GenBank/DDBJ whole genome shotgun (WGS) entry which is preliminary data.</text>
</comment>
<keyword evidence="3" id="KW-1185">Reference proteome</keyword>
<protein>
    <recommendedName>
        <fullName evidence="4">Lipoprotein</fullName>
    </recommendedName>
</protein>
<dbReference type="Proteomes" id="UP001556098">
    <property type="component" value="Unassembled WGS sequence"/>
</dbReference>
<organism evidence="2 3">
    <name type="scientific">Sulfitobacter sediminis</name>
    <dbReference type="NCBI Taxonomy" id="3234186"/>
    <lineage>
        <taxon>Bacteria</taxon>
        <taxon>Pseudomonadati</taxon>
        <taxon>Pseudomonadota</taxon>
        <taxon>Alphaproteobacteria</taxon>
        <taxon>Rhodobacterales</taxon>
        <taxon>Roseobacteraceae</taxon>
        <taxon>Sulfitobacter</taxon>
    </lineage>
</organism>
<evidence type="ECO:0008006" key="4">
    <source>
        <dbReference type="Google" id="ProtNLM"/>
    </source>
</evidence>
<name>A0ABV3RHV5_9RHOB</name>
<dbReference type="EMBL" id="JBFNXX010000002">
    <property type="protein sequence ID" value="MEW9918546.1"/>
    <property type="molecule type" value="Genomic_DNA"/>
</dbReference>
<dbReference type="PROSITE" id="PS51257">
    <property type="entry name" value="PROKAR_LIPOPROTEIN"/>
    <property type="match status" value="1"/>
</dbReference>
<dbReference type="RefSeq" id="WP_367876250.1">
    <property type="nucleotide sequence ID" value="NZ_JBFNXX010000002.1"/>
</dbReference>
<accession>A0ABV3RHV5</accession>
<evidence type="ECO:0000313" key="2">
    <source>
        <dbReference type="EMBL" id="MEW9918546.1"/>
    </source>
</evidence>
<gene>
    <name evidence="2" type="ORF">AB2B41_02945</name>
</gene>
<proteinExistence type="predicted"/>
<evidence type="ECO:0000256" key="1">
    <source>
        <dbReference type="SAM" id="SignalP"/>
    </source>
</evidence>